<dbReference type="EMBL" id="CP001142">
    <property type="protein sequence ID" value="ACI65524.1"/>
    <property type="molecule type" value="Genomic_DNA"/>
</dbReference>
<accession>B5Y4R2</accession>
<protein>
    <submittedName>
        <fullName evidence="3">Uncharacterized protein</fullName>
    </submittedName>
</protein>
<dbReference type="GeneID" id="7204314"/>
<reference evidence="3 4" key="1">
    <citation type="journal article" date="2008" name="Nature">
        <title>The Phaeodactylum genome reveals the evolutionary history of diatom genomes.</title>
        <authorList>
            <person name="Bowler C."/>
            <person name="Allen A.E."/>
            <person name="Badger J.H."/>
            <person name="Grimwood J."/>
            <person name="Jabbari K."/>
            <person name="Kuo A."/>
            <person name="Maheswari U."/>
            <person name="Martens C."/>
            <person name="Maumus F."/>
            <person name="Otillar R.P."/>
            <person name="Rayko E."/>
            <person name="Salamov A."/>
            <person name="Vandepoele K."/>
            <person name="Beszteri B."/>
            <person name="Gruber A."/>
            <person name="Heijde M."/>
            <person name="Katinka M."/>
            <person name="Mock T."/>
            <person name="Valentin K."/>
            <person name="Verret F."/>
            <person name="Berges J.A."/>
            <person name="Brownlee C."/>
            <person name="Cadoret J.P."/>
            <person name="Chiovitti A."/>
            <person name="Choi C.J."/>
            <person name="Coesel S."/>
            <person name="De Martino A."/>
            <person name="Detter J.C."/>
            <person name="Durkin C."/>
            <person name="Falciatore A."/>
            <person name="Fournet J."/>
            <person name="Haruta M."/>
            <person name="Huysman M.J."/>
            <person name="Jenkins B.D."/>
            <person name="Jiroutova K."/>
            <person name="Jorgensen R.E."/>
            <person name="Joubert Y."/>
            <person name="Kaplan A."/>
            <person name="Kroger N."/>
            <person name="Kroth P.G."/>
            <person name="La Roche J."/>
            <person name="Lindquist E."/>
            <person name="Lommer M."/>
            <person name="Martin-Jezequel V."/>
            <person name="Lopez P.J."/>
            <person name="Lucas S."/>
            <person name="Mangogna M."/>
            <person name="McGinnis K."/>
            <person name="Medlin L.K."/>
            <person name="Montsant A."/>
            <person name="Oudot-Le Secq M.P."/>
            <person name="Napoli C."/>
            <person name="Obornik M."/>
            <person name="Parker M.S."/>
            <person name="Petit J.L."/>
            <person name="Porcel B.M."/>
            <person name="Poulsen N."/>
            <person name="Robison M."/>
            <person name="Rychlewski L."/>
            <person name="Rynearson T.A."/>
            <person name="Schmutz J."/>
            <person name="Shapiro H."/>
            <person name="Siaut M."/>
            <person name="Stanley M."/>
            <person name="Sussman M.R."/>
            <person name="Taylor A.R."/>
            <person name="Vardi A."/>
            <person name="von Dassow P."/>
            <person name="Vyverman W."/>
            <person name="Willis A."/>
            <person name="Wyrwicz L.S."/>
            <person name="Rokhsar D.S."/>
            <person name="Weissenbach J."/>
            <person name="Armbrust E.V."/>
            <person name="Green B.R."/>
            <person name="Van de Peer Y."/>
            <person name="Grigoriev I.V."/>
        </authorList>
    </citation>
    <scope>NUCLEOTIDE SEQUENCE [LARGE SCALE GENOMIC DNA]</scope>
    <source>
        <strain evidence="3 4">CCAP 1055/1</strain>
    </source>
</reference>
<evidence type="ECO:0000313" key="4">
    <source>
        <dbReference type="Proteomes" id="UP000000759"/>
    </source>
</evidence>
<organism evidence="3 4">
    <name type="scientific">Phaeodactylum tricornutum (strain CCAP 1055/1)</name>
    <dbReference type="NCBI Taxonomy" id="556484"/>
    <lineage>
        <taxon>Eukaryota</taxon>
        <taxon>Sar</taxon>
        <taxon>Stramenopiles</taxon>
        <taxon>Ochrophyta</taxon>
        <taxon>Bacillariophyta</taxon>
        <taxon>Bacillariophyceae</taxon>
        <taxon>Bacillariophycidae</taxon>
        <taxon>Naviculales</taxon>
        <taxon>Phaeodactylaceae</taxon>
        <taxon>Phaeodactylum</taxon>
    </lineage>
</organism>
<dbReference type="PaxDb" id="2850-Phatr43911"/>
<dbReference type="InParanoid" id="B5Y4R2"/>
<dbReference type="eggNOG" id="ENOG502S7JZ">
    <property type="taxonomic scope" value="Eukaryota"/>
</dbReference>
<sequence length="442" mass="49917">MQAWLKLSIALLCSCSSTSTRSVSAFVPTLSRSRSRVGANVPPILGMAAWDDEDEAQRDAAVRRNQARTDVRNFLTQRAIQSFMFLLHSCRDPHTVRWLEHTYGFTNLLEYHGSGAFNLTIYPEWDSILQDMTSRPSEVVIVSARRRGGGHGGWSKDNPYLEDRFVEFEIDIDPPSLVSRLISVRDQIAKEWVVDLDTLVKANDMILTSYTEKHLSDRASEECQDFDQPEECMEIENLTAPYSNKRQEEKKAAFERNAMVFLSNTIHSLGQGSSPHRKGNFDLLILLATQESVHRVLRAYRDAGDEREVSFSWLREFYVSRVSRYFDGNQEYGRADDFVEELLLTPPSLKTSEIALELIDPMRMAEDIIAMRSEVARDWKTVMQASAEDHMALQRIVLAARMGKMLETSSGSSKEENPPTSTPKAVVAEAEASSLDGAGAFE</sequence>
<evidence type="ECO:0000256" key="1">
    <source>
        <dbReference type="SAM" id="MobiDB-lite"/>
    </source>
</evidence>
<gene>
    <name evidence="3" type="ORF">PHATR_43911</name>
</gene>
<feature type="signal peptide" evidence="2">
    <location>
        <begin position="1"/>
        <end position="25"/>
    </location>
</feature>
<evidence type="ECO:0000256" key="2">
    <source>
        <dbReference type="SAM" id="SignalP"/>
    </source>
</evidence>
<dbReference type="OrthoDB" id="202710at2759"/>
<feature type="chain" id="PRO_5002841138" evidence="2">
    <location>
        <begin position="26"/>
        <end position="442"/>
    </location>
</feature>
<feature type="region of interest" description="Disordered" evidence="1">
    <location>
        <begin position="407"/>
        <end position="442"/>
    </location>
</feature>
<reference evidence="4" key="2">
    <citation type="submission" date="2008-08" db="EMBL/GenBank/DDBJ databases">
        <authorList>
            <consortium name="Diatom Consortium"/>
            <person name="Grigoriev I."/>
            <person name="Grimwood J."/>
            <person name="Kuo A."/>
            <person name="Otillar R.P."/>
            <person name="Salamov A."/>
            <person name="Detter J.C."/>
            <person name="Lindquist E."/>
            <person name="Shapiro H."/>
            <person name="Lucas S."/>
            <person name="Glavina del Rio T."/>
            <person name="Pitluck S."/>
            <person name="Rokhsar D."/>
            <person name="Bowler C."/>
        </authorList>
    </citation>
    <scope>GENOME REANNOTATION</scope>
    <source>
        <strain evidence="4">CCAP 1055/1</strain>
    </source>
</reference>
<keyword evidence="4" id="KW-1185">Reference proteome</keyword>
<dbReference type="AlphaFoldDB" id="B5Y4R2"/>
<dbReference type="HOGENOM" id="CLU_050458_0_0_1"/>
<proteinExistence type="predicted"/>
<dbReference type="OMA" id="YSLCTQA"/>
<keyword evidence="2" id="KW-0732">Signal</keyword>
<name>B5Y4R2_PHATC</name>
<dbReference type="RefSeq" id="XP_002186054.1">
    <property type="nucleotide sequence ID" value="XM_002186018.1"/>
</dbReference>
<evidence type="ECO:0000313" key="3">
    <source>
        <dbReference type="EMBL" id="ACI65524.1"/>
    </source>
</evidence>
<dbReference type="KEGG" id="pti:PHATR_43911"/>
<feature type="compositionally biased region" description="Polar residues" evidence="1">
    <location>
        <begin position="407"/>
        <end position="423"/>
    </location>
</feature>
<dbReference type="Proteomes" id="UP000000759">
    <property type="component" value="Chromosome 3"/>
</dbReference>